<proteinExistence type="predicted"/>
<dbReference type="Proteomes" id="UP000683360">
    <property type="component" value="Unassembled WGS sequence"/>
</dbReference>
<organism evidence="2 3">
    <name type="scientific">Mytilus edulis</name>
    <name type="common">Blue mussel</name>
    <dbReference type="NCBI Taxonomy" id="6550"/>
    <lineage>
        <taxon>Eukaryota</taxon>
        <taxon>Metazoa</taxon>
        <taxon>Spiralia</taxon>
        <taxon>Lophotrochozoa</taxon>
        <taxon>Mollusca</taxon>
        <taxon>Bivalvia</taxon>
        <taxon>Autobranchia</taxon>
        <taxon>Pteriomorphia</taxon>
        <taxon>Mytilida</taxon>
        <taxon>Mytiloidea</taxon>
        <taxon>Mytilidae</taxon>
        <taxon>Mytilinae</taxon>
        <taxon>Mytilus</taxon>
    </lineage>
</organism>
<keyword evidence="3" id="KW-1185">Reference proteome</keyword>
<reference evidence="2" key="1">
    <citation type="submission" date="2021-03" db="EMBL/GenBank/DDBJ databases">
        <authorList>
            <person name="Bekaert M."/>
        </authorList>
    </citation>
    <scope>NUCLEOTIDE SEQUENCE</scope>
</reference>
<dbReference type="EMBL" id="CAJPWZ010001999">
    <property type="protein sequence ID" value="CAG2228674.1"/>
    <property type="molecule type" value="Genomic_DNA"/>
</dbReference>
<evidence type="ECO:0000313" key="3">
    <source>
        <dbReference type="Proteomes" id="UP000683360"/>
    </source>
</evidence>
<accession>A0A8S3T506</accession>
<evidence type="ECO:0000313" key="2">
    <source>
        <dbReference type="EMBL" id="CAG2228674.1"/>
    </source>
</evidence>
<evidence type="ECO:0000259" key="1">
    <source>
        <dbReference type="Pfam" id="PF01822"/>
    </source>
</evidence>
<dbReference type="Pfam" id="PF01822">
    <property type="entry name" value="WSC"/>
    <property type="match status" value="1"/>
</dbReference>
<name>A0A8S3T506_MYTED</name>
<dbReference type="InterPro" id="IPR002889">
    <property type="entry name" value="WSC_carb-bd"/>
</dbReference>
<feature type="domain" description="WSC" evidence="1">
    <location>
        <begin position="5"/>
        <end position="44"/>
    </location>
</feature>
<sequence>MLFLNAGFQCYCSNVTNAVAFVVPRFEDTCDSPCDGNPSEICGGGWRLRCSDTTEAIYPPTANEIYTVTEVKPHTDIPTYSENADSTPALTTEMTATSSIVLYWNKFKINSFDTYGDMYISNFFTDHRRQHIIRWKYHIFMLLSKLCVKRSHLFNKIRTRQNISKPEEFNCNKNEKHE</sequence>
<gene>
    <name evidence="2" type="ORF">MEDL_41526</name>
</gene>
<protein>
    <recommendedName>
        <fullName evidence="1">WSC domain-containing protein</fullName>
    </recommendedName>
</protein>
<dbReference type="OrthoDB" id="6071159at2759"/>
<dbReference type="AlphaFoldDB" id="A0A8S3T506"/>
<comment type="caution">
    <text evidence="2">The sequence shown here is derived from an EMBL/GenBank/DDBJ whole genome shotgun (WGS) entry which is preliminary data.</text>
</comment>